<gene>
    <name evidence="13" type="ORF">CANCADRAFT_2665</name>
</gene>
<keyword evidence="4 11" id="KW-0853">WD repeat</keyword>
<dbReference type="EC" id="2.7.11.1" evidence="2"/>
<keyword evidence="8" id="KW-0418">Kinase</keyword>
<dbReference type="Gene3D" id="1.25.10.10">
    <property type="entry name" value="Leucine-rich Repeat Variant"/>
    <property type="match status" value="1"/>
</dbReference>
<evidence type="ECO:0000256" key="9">
    <source>
        <dbReference type="ARBA" id="ARBA00022840"/>
    </source>
</evidence>
<dbReference type="GO" id="GO:0010008">
    <property type="term" value="C:endosome membrane"/>
    <property type="evidence" value="ECO:0007669"/>
    <property type="project" value="UniProtKB-SubCell"/>
</dbReference>
<evidence type="ECO:0000313" key="13">
    <source>
        <dbReference type="EMBL" id="ODV90948.1"/>
    </source>
</evidence>
<protein>
    <recommendedName>
        <fullName evidence="2">non-specific serine/threonine protein kinase</fullName>
        <ecNumber evidence="2">2.7.11.1</ecNumber>
    </recommendedName>
</protein>
<dbReference type="Gene3D" id="2.130.10.10">
    <property type="entry name" value="YVTN repeat-like/Quinoprotein amine dehydrogenase"/>
    <property type="match status" value="2"/>
</dbReference>
<comment type="subcellular location">
    <subcellularLocation>
        <location evidence="1">Endosome membrane</location>
        <topology evidence="1">Lipid-anchor</topology>
    </subcellularLocation>
    <subcellularLocation>
        <location evidence="10">Golgi apparatus</location>
        <location evidence="10">trans-Golgi network membrane</location>
        <topology evidence="10">Lipid-anchor</topology>
    </subcellularLocation>
</comment>
<accession>A0A1E4TGZ5</accession>
<keyword evidence="3" id="KW-0723">Serine/threonine-protein kinase</keyword>
<dbReference type="PANTHER" id="PTHR17583">
    <property type="entry name" value="PHOSPHOINOSITIDE 3-KINASE REGULATORY SUBUNIT 4"/>
    <property type="match status" value="1"/>
</dbReference>
<dbReference type="PANTHER" id="PTHR17583:SF0">
    <property type="entry name" value="PHOSPHOINOSITIDE 3-KINASE REGULATORY SUBUNIT 4"/>
    <property type="match status" value="1"/>
</dbReference>
<dbReference type="InterPro" id="IPR001680">
    <property type="entry name" value="WD40_rpt"/>
</dbReference>
<dbReference type="GO" id="GO:0034272">
    <property type="term" value="C:phosphatidylinositol 3-kinase complex, class III, type II"/>
    <property type="evidence" value="ECO:0007669"/>
    <property type="project" value="TreeGrafter"/>
</dbReference>
<dbReference type="SMART" id="SM00220">
    <property type="entry name" value="S_TKc"/>
    <property type="match status" value="1"/>
</dbReference>
<evidence type="ECO:0000256" key="10">
    <source>
        <dbReference type="ARBA" id="ARBA00037864"/>
    </source>
</evidence>
<evidence type="ECO:0000256" key="3">
    <source>
        <dbReference type="ARBA" id="ARBA00022527"/>
    </source>
</evidence>
<evidence type="ECO:0000256" key="4">
    <source>
        <dbReference type="ARBA" id="ARBA00022574"/>
    </source>
</evidence>
<evidence type="ECO:0000256" key="6">
    <source>
        <dbReference type="ARBA" id="ARBA00022737"/>
    </source>
</evidence>
<dbReference type="GO" id="GO:0005770">
    <property type="term" value="C:late endosome"/>
    <property type="evidence" value="ECO:0007669"/>
    <property type="project" value="TreeGrafter"/>
</dbReference>
<feature type="repeat" description="WD" evidence="11">
    <location>
        <begin position="1060"/>
        <end position="1101"/>
    </location>
</feature>
<dbReference type="Pfam" id="PF00069">
    <property type="entry name" value="Pkinase"/>
    <property type="match status" value="1"/>
</dbReference>
<organism evidence="13 14">
    <name type="scientific">Tortispora caseinolytica NRRL Y-17796</name>
    <dbReference type="NCBI Taxonomy" id="767744"/>
    <lineage>
        <taxon>Eukaryota</taxon>
        <taxon>Fungi</taxon>
        <taxon>Dikarya</taxon>
        <taxon>Ascomycota</taxon>
        <taxon>Saccharomycotina</taxon>
        <taxon>Trigonopsidomycetes</taxon>
        <taxon>Trigonopsidales</taxon>
        <taxon>Trigonopsidaceae</taxon>
        <taxon>Tortispora</taxon>
    </lineage>
</organism>
<dbReference type="Pfam" id="PF22956">
    <property type="entry name" value="VPS15-like_hel"/>
    <property type="match status" value="1"/>
</dbReference>
<keyword evidence="9" id="KW-0067">ATP-binding</keyword>
<keyword evidence="14" id="KW-1185">Reference proteome</keyword>
<evidence type="ECO:0000256" key="7">
    <source>
        <dbReference type="ARBA" id="ARBA00022741"/>
    </source>
</evidence>
<dbReference type="GO" id="GO:0004674">
    <property type="term" value="F:protein serine/threonine kinase activity"/>
    <property type="evidence" value="ECO:0007669"/>
    <property type="project" value="UniProtKB-KW"/>
</dbReference>
<dbReference type="PROSITE" id="PS00108">
    <property type="entry name" value="PROTEIN_KINASE_ST"/>
    <property type="match status" value="1"/>
</dbReference>
<evidence type="ECO:0000256" key="5">
    <source>
        <dbReference type="ARBA" id="ARBA00022679"/>
    </source>
</evidence>
<dbReference type="InterPro" id="IPR000719">
    <property type="entry name" value="Prot_kinase_dom"/>
</dbReference>
<dbReference type="Proteomes" id="UP000095023">
    <property type="component" value="Unassembled WGS sequence"/>
</dbReference>
<evidence type="ECO:0000256" key="11">
    <source>
        <dbReference type="PROSITE-ProRule" id="PRU00221"/>
    </source>
</evidence>
<dbReference type="InterPro" id="IPR016024">
    <property type="entry name" value="ARM-type_fold"/>
</dbReference>
<keyword evidence="7" id="KW-0547">Nucleotide-binding</keyword>
<dbReference type="Pfam" id="PF00400">
    <property type="entry name" value="WD40"/>
    <property type="match status" value="1"/>
</dbReference>
<dbReference type="SMART" id="SM00320">
    <property type="entry name" value="WD40"/>
    <property type="match status" value="6"/>
</dbReference>
<dbReference type="GO" id="GO:0016236">
    <property type="term" value="P:macroautophagy"/>
    <property type="evidence" value="ECO:0007669"/>
    <property type="project" value="InterPro"/>
</dbReference>
<dbReference type="InterPro" id="IPR011989">
    <property type="entry name" value="ARM-like"/>
</dbReference>
<dbReference type="GO" id="GO:0006623">
    <property type="term" value="P:protein targeting to vacuole"/>
    <property type="evidence" value="ECO:0007669"/>
    <property type="project" value="TreeGrafter"/>
</dbReference>
<dbReference type="PROSITE" id="PS50011">
    <property type="entry name" value="PROTEIN_KINASE_DOM"/>
    <property type="match status" value="1"/>
</dbReference>
<dbReference type="InterPro" id="IPR008271">
    <property type="entry name" value="Ser/Thr_kinase_AS"/>
</dbReference>
<dbReference type="CDD" id="cd13980">
    <property type="entry name" value="STKc_Vps15"/>
    <property type="match status" value="1"/>
</dbReference>
<dbReference type="EMBL" id="KV453842">
    <property type="protein sequence ID" value="ODV90948.1"/>
    <property type="molecule type" value="Genomic_DNA"/>
</dbReference>
<dbReference type="InterPro" id="IPR036322">
    <property type="entry name" value="WD40_repeat_dom_sf"/>
</dbReference>
<evidence type="ECO:0000313" key="14">
    <source>
        <dbReference type="Proteomes" id="UP000095023"/>
    </source>
</evidence>
<feature type="domain" description="Protein kinase" evidence="12">
    <location>
        <begin position="27"/>
        <end position="304"/>
    </location>
</feature>
<evidence type="ECO:0000256" key="1">
    <source>
        <dbReference type="ARBA" id="ARBA00004455"/>
    </source>
</evidence>
<evidence type="ECO:0000256" key="2">
    <source>
        <dbReference type="ARBA" id="ARBA00012513"/>
    </source>
</evidence>
<dbReference type="GO" id="GO:0045324">
    <property type="term" value="P:late endosome to vacuole transport"/>
    <property type="evidence" value="ECO:0007669"/>
    <property type="project" value="InterPro"/>
</dbReference>
<proteinExistence type="predicted"/>
<evidence type="ECO:0000259" key="12">
    <source>
        <dbReference type="PROSITE" id="PS50011"/>
    </source>
</evidence>
<dbReference type="GO" id="GO:0034271">
    <property type="term" value="C:phosphatidylinositol 3-kinase complex, class III, type I"/>
    <property type="evidence" value="ECO:0007669"/>
    <property type="project" value="TreeGrafter"/>
</dbReference>
<sequence length="1485" mass="167036">MGGQLSRIAPPPANVGIDAYIAELKDIQYDSTLTTTRFLKSVLGLHSEGQVVVKVFVRPNNDIDLNTIADNLRKLSTALNSVPNILNYSRIVLTDRAGYLIRQYVGCNLYDRISVRPFLEDVEKKWIAFQTLTVLRDMHQLGYCHGDIKSENVLVTSWNWVFLTDIASFKPAYLPDNDPADFLFFYDVSQRHICYLAPERFYSLESGVISNTLTPAMDIFSAGCVIAELFLNGTPLFTLAQLFNYVSGNYTPPVDSIQDPDIRELVTHMISPSPENRLSADQYLNEFRNRCFPDYFYTFCHQYFANIYDIVPRRNASVSSFSESHEPDTHIERIFTDFDKISYFVGMNTCIKSFSDLNSDGSAIPVIIDIPNAERKLPSQFDDTSDTKDGCLLFLSAVLSSVLYSVRSSSRVMACELVLSFSEMLPDEIKLDRCIPYVIQLLKDPSPMVVIAALRTMTQLLALVRIIAPVNSQIFPVYILPNLGVLCDNPNSSVRSMYAQCLASLSESASRYLELVQALQASNSIAQQVDDSTEIEMEIAAFSQTAYDRSWKYLVSFFKEQVNRLMTDSDSSVRRSLLSSMSSLCVFLGNRNISEMLIGHLIAYLNDKDQMLRLAFFDSVVAITAFVGEVSIHEYIIPLMLQSLTDPDEHVIERIFYAFTSFAELGMIRRNRLWDMFRTAAAFSVHPNFALRLHVKSFFVAAAKLLDEVDIASFFKPTLRPYLVCDTNDYNVVSLSQVMVSPISRVVFDISISWAQRSEKSLFWENCRQQQWWRMINSSATPGVFGSYLLHQQSSIPLSKDDKSWVDKLQGAGLGSRDLWKIANLRDYIYRVATSLKFNKGEQILSNVDGSLSLAKHGLTPITVFAEDQSFAFDFEDHNSSVSTLRSTLGKDINPLRGSLVQGDSFRGTSSENRDLSSSFSDLHLISSNSHLHKPTNLLSDDTPLGKASAEIATSDALANGILEASSPANSLARPKKMSSSAKDRKLMFSYEGKNSYILKFLDNTYFDTFAKSLPELGPILSPYLRKDERRIISSNRQNNFLSKTLNEPWHPSDTFVAQFHDHNGPVNRVVVSPDHAFFLTASDDGTVKLWDAERLEKNVVNRAMQTYHHPKNAKVKSICFLGARHSFALAASNGDIAVVRVLVSSTAEDGLPSYGKFSVIRTYSLDEGHATHIAYAVIDKVETLLLSTSTGSIIALDLQNMDILWKLENPLEHGNILWFCVSRDSTWLVCGTSRGILDLWDLRFHLNLRSWGIPGRKPINRVEIHPSKQHSTWILVSGGSGRGEVTLWDIEKIQCRQVYRLDPGATKEWNLSYEPIKMGEDNSELDVESLILDSRASESVREGRLEASHSDHGFRAFVLGGAEENGNPEYMITSGVDRTVRFWDLNKPTQSCIVSGMVNDDVRVTYNSAYISAFLTVTTEQIKPVQNSPQAKRQSRISRTSLVTKEQQMLLKSHLDVVLDVAVMYNPYNVIISVDRAGTILVYR</sequence>
<dbReference type="SUPFAM" id="SSF56112">
    <property type="entry name" value="Protein kinase-like (PK-like)"/>
    <property type="match status" value="1"/>
</dbReference>
<dbReference type="Gene3D" id="1.10.510.10">
    <property type="entry name" value="Transferase(Phosphotransferase) domain 1"/>
    <property type="match status" value="1"/>
</dbReference>
<keyword evidence="6" id="KW-0677">Repeat</keyword>
<dbReference type="SUPFAM" id="SSF50978">
    <property type="entry name" value="WD40 repeat-like"/>
    <property type="match status" value="1"/>
</dbReference>
<keyword evidence="5" id="KW-0808">Transferase</keyword>
<dbReference type="GO" id="GO:0071561">
    <property type="term" value="C:nucleus-vacuole junction"/>
    <property type="evidence" value="ECO:0007669"/>
    <property type="project" value="TreeGrafter"/>
</dbReference>
<dbReference type="PROSITE" id="PS50294">
    <property type="entry name" value="WD_REPEATS_REGION"/>
    <property type="match status" value="1"/>
</dbReference>
<dbReference type="SUPFAM" id="SSF48371">
    <property type="entry name" value="ARM repeat"/>
    <property type="match status" value="1"/>
</dbReference>
<dbReference type="InterPro" id="IPR055231">
    <property type="entry name" value="2AA_helical"/>
</dbReference>
<name>A0A1E4TGZ5_9ASCO</name>
<dbReference type="InterPro" id="IPR015943">
    <property type="entry name" value="WD40/YVTN_repeat-like_dom_sf"/>
</dbReference>
<dbReference type="GO" id="GO:0005794">
    <property type="term" value="C:Golgi apparatus"/>
    <property type="evidence" value="ECO:0007669"/>
    <property type="project" value="UniProtKB-SubCell"/>
</dbReference>
<dbReference type="FunFam" id="1.10.510.10:FF:000497">
    <property type="entry name" value="Phosphoinositide 3-kinase regulatory subunit"/>
    <property type="match status" value="1"/>
</dbReference>
<dbReference type="InterPro" id="IPR045162">
    <property type="entry name" value="Vps15-like"/>
</dbReference>
<dbReference type="OrthoDB" id="242910at2759"/>
<dbReference type="GO" id="GO:0005524">
    <property type="term" value="F:ATP binding"/>
    <property type="evidence" value="ECO:0007669"/>
    <property type="project" value="UniProtKB-KW"/>
</dbReference>
<dbReference type="PROSITE" id="PS50082">
    <property type="entry name" value="WD_REPEATS_2"/>
    <property type="match status" value="1"/>
</dbReference>
<reference evidence="14" key="1">
    <citation type="submission" date="2016-02" db="EMBL/GenBank/DDBJ databases">
        <title>Comparative genomics of biotechnologically important yeasts.</title>
        <authorList>
            <consortium name="DOE Joint Genome Institute"/>
            <person name="Riley R."/>
            <person name="Haridas S."/>
            <person name="Wolfe K.H."/>
            <person name="Lopes M.R."/>
            <person name="Hittinger C.T."/>
            <person name="Goker M."/>
            <person name="Salamov A."/>
            <person name="Wisecaver J."/>
            <person name="Long T.M."/>
            <person name="Aerts A.L."/>
            <person name="Barry K."/>
            <person name="Choi C."/>
            <person name="Clum A."/>
            <person name="Coughlan A.Y."/>
            <person name="Deshpande S."/>
            <person name="Douglass A.P."/>
            <person name="Hanson S.J."/>
            <person name="Klenk H.-P."/>
            <person name="Labutti K."/>
            <person name="Lapidus A."/>
            <person name="Lindquist E."/>
            <person name="Lipzen A."/>
            <person name="Meier-Kolthoff J.P."/>
            <person name="Ohm R.A."/>
            <person name="Otillar R.P."/>
            <person name="Pangilinan J."/>
            <person name="Peng Y."/>
            <person name="Rokas A."/>
            <person name="Rosa C.A."/>
            <person name="Scheuner C."/>
            <person name="Sibirny A.A."/>
            <person name="Slot J.C."/>
            <person name="Stielow J.B."/>
            <person name="Sun H."/>
            <person name="Kurtzman C.P."/>
            <person name="Blackwell M."/>
            <person name="Jeffries T.W."/>
            <person name="Grigoriev I.V."/>
        </authorList>
    </citation>
    <scope>NUCLEOTIDE SEQUENCE [LARGE SCALE GENOMIC DNA]</scope>
    <source>
        <strain evidence="14">NRRL Y-17796</strain>
    </source>
</reference>
<dbReference type="InterPro" id="IPR011009">
    <property type="entry name" value="Kinase-like_dom_sf"/>
</dbReference>
<evidence type="ECO:0000256" key="8">
    <source>
        <dbReference type="ARBA" id="ARBA00022777"/>
    </source>
</evidence>